<dbReference type="EMBL" id="JBHHMI010000053">
    <property type="protein sequence ID" value="MFB5269982.1"/>
    <property type="molecule type" value="Genomic_DNA"/>
</dbReference>
<organism evidence="1 2">
    <name type="scientific">Paenibacillus enshidis</name>
    <dbReference type="NCBI Taxonomy" id="1458439"/>
    <lineage>
        <taxon>Bacteria</taxon>
        <taxon>Bacillati</taxon>
        <taxon>Bacillota</taxon>
        <taxon>Bacilli</taxon>
        <taxon>Bacillales</taxon>
        <taxon>Paenibacillaceae</taxon>
        <taxon>Paenibacillus</taxon>
    </lineage>
</organism>
<protein>
    <recommendedName>
        <fullName evidence="3">Collagen-like protein</fullName>
    </recommendedName>
</protein>
<evidence type="ECO:0008006" key="3">
    <source>
        <dbReference type="Google" id="ProtNLM"/>
    </source>
</evidence>
<accession>A0ABV5B158</accession>
<sequence length="155" mass="15208">MTGATGMTGVTGPTGPTVTANNLSAASTTIRSVPFLGVIPVSDVTSNGSAIKNNNGVITLAPNQTYSVNYNSVAFNSSIGTASAALALNGTALANIIPGTQSSQTGGAPNAQTNLSGGTIISTGGTSATVQLINSTIGFPSMNYQTTAVNVVKLA</sequence>
<comment type="caution">
    <text evidence="1">The sequence shown here is derived from an EMBL/GenBank/DDBJ whole genome shotgun (WGS) entry which is preliminary data.</text>
</comment>
<reference evidence="1 2" key="1">
    <citation type="submission" date="2024-09" db="EMBL/GenBank/DDBJ databases">
        <title>Paenibacillus zeirhizospherea sp. nov., isolated from surface of the maize (Zea mays) roots in a horticulture field, Hungary.</title>
        <authorList>
            <person name="Marton D."/>
            <person name="Farkas M."/>
            <person name="Bedics A."/>
            <person name="Toth E."/>
            <person name="Tancsics A."/>
            <person name="Boka K."/>
            <person name="Maroti G."/>
            <person name="Kriszt B."/>
            <person name="Cserhati M."/>
        </authorList>
    </citation>
    <scope>NUCLEOTIDE SEQUENCE [LARGE SCALE GENOMIC DNA]</scope>
    <source>
        <strain evidence="1 2">KCTC 33519</strain>
    </source>
</reference>
<evidence type="ECO:0000313" key="2">
    <source>
        <dbReference type="Proteomes" id="UP001580346"/>
    </source>
</evidence>
<proteinExistence type="predicted"/>
<keyword evidence="2" id="KW-1185">Reference proteome</keyword>
<dbReference type="Proteomes" id="UP001580346">
    <property type="component" value="Unassembled WGS sequence"/>
</dbReference>
<evidence type="ECO:0000313" key="1">
    <source>
        <dbReference type="EMBL" id="MFB5269982.1"/>
    </source>
</evidence>
<name>A0ABV5B158_9BACL</name>
<gene>
    <name evidence="1" type="ORF">ACE41H_24810</name>
</gene>